<dbReference type="AlphaFoldDB" id="A0A4V6T5D6"/>
<protein>
    <submittedName>
        <fullName evidence="1">Uncharacterized protein</fullName>
    </submittedName>
</protein>
<name>A0A4V6T5D6_DENBC</name>
<gene>
    <name evidence="1" type="ORF">K435DRAFT_860465</name>
</gene>
<organism evidence="1 2">
    <name type="scientific">Dendrothele bispora (strain CBS 962.96)</name>
    <dbReference type="NCBI Taxonomy" id="1314807"/>
    <lineage>
        <taxon>Eukaryota</taxon>
        <taxon>Fungi</taxon>
        <taxon>Dikarya</taxon>
        <taxon>Basidiomycota</taxon>
        <taxon>Agaricomycotina</taxon>
        <taxon>Agaricomycetes</taxon>
        <taxon>Agaricomycetidae</taxon>
        <taxon>Agaricales</taxon>
        <taxon>Agaricales incertae sedis</taxon>
        <taxon>Dendrothele</taxon>
    </lineage>
</organism>
<accession>A0A4V6T5D6</accession>
<dbReference type="EMBL" id="ML179222">
    <property type="protein sequence ID" value="THU94505.1"/>
    <property type="molecule type" value="Genomic_DNA"/>
</dbReference>
<dbReference type="OrthoDB" id="3265433at2759"/>
<dbReference type="Proteomes" id="UP000297245">
    <property type="component" value="Unassembled WGS sequence"/>
</dbReference>
<keyword evidence="2" id="KW-1185">Reference proteome</keyword>
<evidence type="ECO:0000313" key="2">
    <source>
        <dbReference type="Proteomes" id="UP000297245"/>
    </source>
</evidence>
<sequence>MEWRISWFEHAREVWTHRGELKGNSEGANVYARLQASKWVMNYLVQLALGHNHNAFI</sequence>
<reference evidence="1 2" key="1">
    <citation type="journal article" date="2019" name="Nat. Ecol. Evol.">
        <title>Megaphylogeny resolves global patterns of mushroom evolution.</title>
        <authorList>
            <person name="Varga T."/>
            <person name="Krizsan K."/>
            <person name="Foldi C."/>
            <person name="Dima B."/>
            <person name="Sanchez-Garcia M."/>
            <person name="Sanchez-Ramirez S."/>
            <person name="Szollosi G.J."/>
            <person name="Szarkandi J.G."/>
            <person name="Papp V."/>
            <person name="Albert L."/>
            <person name="Andreopoulos W."/>
            <person name="Angelini C."/>
            <person name="Antonin V."/>
            <person name="Barry K.W."/>
            <person name="Bougher N.L."/>
            <person name="Buchanan P."/>
            <person name="Buyck B."/>
            <person name="Bense V."/>
            <person name="Catcheside P."/>
            <person name="Chovatia M."/>
            <person name="Cooper J."/>
            <person name="Damon W."/>
            <person name="Desjardin D."/>
            <person name="Finy P."/>
            <person name="Geml J."/>
            <person name="Haridas S."/>
            <person name="Hughes K."/>
            <person name="Justo A."/>
            <person name="Karasinski D."/>
            <person name="Kautmanova I."/>
            <person name="Kiss B."/>
            <person name="Kocsube S."/>
            <person name="Kotiranta H."/>
            <person name="LaButti K.M."/>
            <person name="Lechner B.E."/>
            <person name="Liimatainen K."/>
            <person name="Lipzen A."/>
            <person name="Lukacs Z."/>
            <person name="Mihaltcheva S."/>
            <person name="Morgado L.N."/>
            <person name="Niskanen T."/>
            <person name="Noordeloos M.E."/>
            <person name="Ohm R.A."/>
            <person name="Ortiz-Santana B."/>
            <person name="Ovrebo C."/>
            <person name="Racz N."/>
            <person name="Riley R."/>
            <person name="Savchenko A."/>
            <person name="Shiryaev A."/>
            <person name="Soop K."/>
            <person name="Spirin V."/>
            <person name="Szebenyi C."/>
            <person name="Tomsovsky M."/>
            <person name="Tulloss R.E."/>
            <person name="Uehling J."/>
            <person name="Grigoriev I.V."/>
            <person name="Vagvolgyi C."/>
            <person name="Papp T."/>
            <person name="Martin F.M."/>
            <person name="Miettinen O."/>
            <person name="Hibbett D.S."/>
            <person name="Nagy L.G."/>
        </authorList>
    </citation>
    <scope>NUCLEOTIDE SEQUENCE [LARGE SCALE GENOMIC DNA]</scope>
    <source>
        <strain evidence="1 2">CBS 962.96</strain>
    </source>
</reference>
<proteinExistence type="predicted"/>
<evidence type="ECO:0000313" key="1">
    <source>
        <dbReference type="EMBL" id="THU94505.1"/>
    </source>
</evidence>